<keyword evidence="3" id="KW-1185">Reference proteome</keyword>
<name>A0ABQ8QHY4_9AGAR</name>
<comment type="caution">
    <text evidence="2">The sequence shown here is derived from an EMBL/GenBank/DDBJ whole genome shotgun (WGS) entry which is preliminary data.</text>
</comment>
<feature type="region of interest" description="Disordered" evidence="1">
    <location>
        <begin position="1"/>
        <end position="26"/>
    </location>
</feature>
<evidence type="ECO:0000256" key="1">
    <source>
        <dbReference type="SAM" id="MobiDB-lite"/>
    </source>
</evidence>
<feature type="compositionally biased region" description="Polar residues" evidence="1">
    <location>
        <begin position="8"/>
        <end position="20"/>
    </location>
</feature>
<evidence type="ECO:0000313" key="2">
    <source>
        <dbReference type="EMBL" id="KAJ3998130.1"/>
    </source>
</evidence>
<feature type="non-terminal residue" evidence="2">
    <location>
        <position position="220"/>
    </location>
</feature>
<proteinExistence type="predicted"/>
<sequence length="220" mass="24215">MGSDQKHGTSTNLSVSNAQHTEVERKSVLSGLAPEEQEYGFASAEQHHEGVWFQGYGLEPFRVGVLSSELYVVLRCTYLGSDRQLIGISNWAIFRDHLRSVARATGLTGYLDGSISTPASTVITSMSSDRTTGVSAPPVSTVINSRTPSIEEWELRDGRLAGIIFQNIQDPRSLGVTEFMTAHNMWTRLTSKFDTSSAAAQALAKERIQQFRYLPGVPFE</sequence>
<protein>
    <submittedName>
        <fullName evidence="2">Uncharacterized protein</fullName>
    </submittedName>
</protein>
<gene>
    <name evidence="2" type="ORF">F5050DRAFT_1710733</name>
</gene>
<dbReference type="Proteomes" id="UP001163828">
    <property type="component" value="Unassembled WGS sequence"/>
</dbReference>
<reference evidence="2" key="1">
    <citation type="submission" date="2022-08" db="EMBL/GenBank/DDBJ databases">
        <authorList>
            <consortium name="DOE Joint Genome Institute"/>
            <person name="Min B."/>
            <person name="Riley R."/>
            <person name="Sierra-Patev S."/>
            <person name="Naranjo-Ortiz M."/>
            <person name="Looney B."/>
            <person name="Konkel Z."/>
            <person name="Slot J.C."/>
            <person name="Sakamoto Y."/>
            <person name="Steenwyk J.L."/>
            <person name="Rokas A."/>
            <person name="Carro J."/>
            <person name="Camarero S."/>
            <person name="Ferreira P."/>
            <person name="Molpeceres G."/>
            <person name="Ruiz-Duenas F.J."/>
            <person name="Serrano A."/>
            <person name="Henrissat B."/>
            <person name="Drula E."/>
            <person name="Hughes K.W."/>
            <person name="Mata J.L."/>
            <person name="Ishikawa N.K."/>
            <person name="Vargas-Isla R."/>
            <person name="Ushijima S."/>
            <person name="Smith C.A."/>
            <person name="Ahrendt S."/>
            <person name="Andreopoulos W."/>
            <person name="He G."/>
            <person name="Labutti K."/>
            <person name="Lipzen A."/>
            <person name="Ng V."/>
            <person name="Sandor L."/>
            <person name="Barry K."/>
            <person name="Martinez A.T."/>
            <person name="Xiao Y."/>
            <person name="Gibbons J.G."/>
            <person name="Terashima K."/>
            <person name="Hibbett D.S."/>
            <person name="Grigoriev I.V."/>
        </authorList>
    </citation>
    <scope>NUCLEOTIDE SEQUENCE</scope>
    <source>
        <strain evidence="2">TFB10827</strain>
    </source>
</reference>
<organism evidence="2 3">
    <name type="scientific">Lentinula boryana</name>
    <dbReference type="NCBI Taxonomy" id="40481"/>
    <lineage>
        <taxon>Eukaryota</taxon>
        <taxon>Fungi</taxon>
        <taxon>Dikarya</taxon>
        <taxon>Basidiomycota</taxon>
        <taxon>Agaricomycotina</taxon>
        <taxon>Agaricomycetes</taxon>
        <taxon>Agaricomycetidae</taxon>
        <taxon>Agaricales</taxon>
        <taxon>Marasmiineae</taxon>
        <taxon>Omphalotaceae</taxon>
        <taxon>Lentinula</taxon>
    </lineage>
</organism>
<dbReference type="EMBL" id="MU790565">
    <property type="protein sequence ID" value="KAJ3998130.1"/>
    <property type="molecule type" value="Genomic_DNA"/>
</dbReference>
<accession>A0ABQ8QHY4</accession>
<evidence type="ECO:0000313" key="3">
    <source>
        <dbReference type="Proteomes" id="UP001163828"/>
    </source>
</evidence>